<feature type="transmembrane region" description="Helical" evidence="2">
    <location>
        <begin position="14"/>
        <end position="35"/>
    </location>
</feature>
<feature type="compositionally biased region" description="Basic and acidic residues" evidence="1">
    <location>
        <begin position="238"/>
        <end position="258"/>
    </location>
</feature>
<evidence type="ECO:0000313" key="3">
    <source>
        <dbReference type="EMBL" id="MCT9002632.1"/>
    </source>
</evidence>
<protein>
    <recommendedName>
        <fullName evidence="5">Capsular polysaccharide biosynthesis protein</fullName>
    </recommendedName>
</protein>
<organism evidence="3 4">
    <name type="scientific">Microbacterium memoriense</name>
    <dbReference type="NCBI Taxonomy" id="2978350"/>
    <lineage>
        <taxon>Bacteria</taxon>
        <taxon>Bacillati</taxon>
        <taxon>Actinomycetota</taxon>
        <taxon>Actinomycetes</taxon>
        <taxon>Micrococcales</taxon>
        <taxon>Microbacteriaceae</taxon>
        <taxon>Microbacterium</taxon>
    </lineage>
</organism>
<name>A0ABT2PEJ4_9MICO</name>
<evidence type="ECO:0008006" key="5">
    <source>
        <dbReference type="Google" id="ProtNLM"/>
    </source>
</evidence>
<feature type="compositionally biased region" description="Low complexity" evidence="1">
    <location>
        <begin position="259"/>
        <end position="275"/>
    </location>
</feature>
<gene>
    <name evidence="3" type="ORF">N4R40_09685</name>
</gene>
<keyword evidence="2" id="KW-0472">Membrane</keyword>
<accession>A0ABT2PEJ4</accession>
<keyword evidence="4" id="KW-1185">Reference proteome</keyword>
<comment type="caution">
    <text evidence="3">The sequence shown here is derived from an EMBL/GenBank/DDBJ whole genome shotgun (WGS) entry which is preliminary data.</text>
</comment>
<keyword evidence="2" id="KW-0812">Transmembrane</keyword>
<dbReference type="RefSeq" id="WP_261607171.1">
    <property type="nucleotide sequence ID" value="NZ_JAODOR010000011.1"/>
</dbReference>
<dbReference type="EMBL" id="JAODOR010000011">
    <property type="protein sequence ID" value="MCT9002632.1"/>
    <property type="molecule type" value="Genomic_DNA"/>
</dbReference>
<evidence type="ECO:0000256" key="1">
    <source>
        <dbReference type="SAM" id="MobiDB-lite"/>
    </source>
</evidence>
<evidence type="ECO:0000256" key="2">
    <source>
        <dbReference type="SAM" id="Phobius"/>
    </source>
</evidence>
<proteinExistence type="predicted"/>
<feature type="transmembrane region" description="Helical" evidence="2">
    <location>
        <begin position="171"/>
        <end position="196"/>
    </location>
</feature>
<keyword evidence="2" id="KW-1133">Transmembrane helix</keyword>
<evidence type="ECO:0000313" key="4">
    <source>
        <dbReference type="Proteomes" id="UP001300496"/>
    </source>
</evidence>
<feature type="compositionally biased region" description="Basic and acidic residues" evidence="1">
    <location>
        <begin position="216"/>
        <end position="227"/>
    </location>
</feature>
<dbReference type="Proteomes" id="UP001300496">
    <property type="component" value="Unassembled WGS sequence"/>
</dbReference>
<feature type="compositionally biased region" description="Acidic residues" evidence="1">
    <location>
        <begin position="228"/>
        <end position="237"/>
    </location>
</feature>
<reference evidence="3 4" key="1">
    <citation type="journal article" date="2024" name="Int. J. Syst. Evol. Microbiol.">
        <title>Microbacterium memoriense sp. nov., a member of the Actinomycetota from marine beach sediment of the north coast of Portugal.</title>
        <authorList>
            <person name="Santos J.D.N.D."/>
            <person name="Klimek D."/>
            <person name="Calusinska M."/>
            <person name="Lobo-da-Cunha A."/>
            <person name="Catita J."/>
            <person name="Goncalves H."/>
            <person name="Gonzalez I."/>
            <person name="Lage O.M."/>
        </authorList>
    </citation>
    <scope>NUCLEOTIDE SEQUENCE [LARGE SCALE GENOMIC DNA]</scope>
    <source>
        <strain evidence="3 4">PMIC_1C1B</strain>
    </source>
</reference>
<sequence>MTLLDLMRAFTRRWYIVIPGMVLAFVAAFGAWTVVAPTYERAASQLLLPGLGTLPEGATNPYLYLGGLTPPADVLVRAVSSEDVLRPVLEQNPGIKIEIARDPTASGPVIQTKVTAADDEVAGAVLEGLMASTTAALDDLQAEEGIPVRDRITITTVSVDAEGKVQQRDRVVASAGAGIILLVLSLVIASLVDGLVTRRGRTRRPMGDGASGDGSDTTRSRTAREGDAPEDDPESGPEGDRGTGEEPEGAPRPRRADLDAVYAARPAAAAASGMA</sequence>
<feature type="region of interest" description="Disordered" evidence="1">
    <location>
        <begin position="200"/>
        <end position="275"/>
    </location>
</feature>